<feature type="transmembrane region" description="Helical" evidence="7">
    <location>
        <begin position="375"/>
        <end position="398"/>
    </location>
</feature>
<protein>
    <submittedName>
        <fullName evidence="9">MFS transporter</fullName>
    </submittedName>
</protein>
<evidence type="ECO:0000256" key="3">
    <source>
        <dbReference type="ARBA" id="ARBA00022475"/>
    </source>
</evidence>
<dbReference type="Proteomes" id="UP001520140">
    <property type="component" value="Unassembled WGS sequence"/>
</dbReference>
<dbReference type="PANTHER" id="PTHR43045">
    <property type="entry name" value="SHIKIMATE TRANSPORTER"/>
    <property type="match status" value="1"/>
</dbReference>
<feature type="transmembrane region" description="Helical" evidence="7">
    <location>
        <begin position="404"/>
        <end position="424"/>
    </location>
</feature>
<accession>A0ABS7NRR0</accession>
<dbReference type="PROSITE" id="PS50850">
    <property type="entry name" value="MFS"/>
    <property type="match status" value="1"/>
</dbReference>
<feature type="transmembrane region" description="Helical" evidence="7">
    <location>
        <begin position="312"/>
        <end position="331"/>
    </location>
</feature>
<feature type="transmembrane region" description="Helical" evidence="7">
    <location>
        <begin position="192"/>
        <end position="211"/>
    </location>
</feature>
<evidence type="ECO:0000256" key="7">
    <source>
        <dbReference type="SAM" id="Phobius"/>
    </source>
</evidence>
<keyword evidence="5 7" id="KW-1133">Transmembrane helix</keyword>
<dbReference type="InterPro" id="IPR036259">
    <property type="entry name" value="MFS_trans_sf"/>
</dbReference>
<keyword evidence="3" id="KW-1003">Cell membrane</keyword>
<evidence type="ECO:0000256" key="2">
    <source>
        <dbReference type="ARBA" id="ARBA00022448"/>
    </source>
</evidence>
<evidence type="ECO:0000313" key="9">
    <source>
        <dbReference type="EMBL" id="MBY6320288.1"/>
    </source>
</evidence>
<feature type="transmembrane region" description="Helical" evidence="7">
    <location>
        <begin position="116"/>
        <end position="135"/>
    </location>
</feature>
<feature type="transmembrane region" description="Helical" evidence="7">
    <location>
        <begin position="280"/>
        <end position="300"/>
    </location>
</feature>
<sequence>MSSAPPKSTPEHAKKARRASAAALAGTSIEWYDFYVFGTAAALVLGDLFFPSDNPLIRTLSALGTFAVGFVLRPVGGILFGYIGDRVSRKTSLLITLLMMGGATTLIGLLPTYDSIGIAAPICLLILRMVQGLSVGGEWGGAVLVASEAAPAHRKALAASMVQLGAPVGTILSTGVFLLIPDESLLNGGWRIPFLLSGLLLVVGLLIRLKLEENEEFVAARAKREAAGREAPPVIELVRRFPVLNICVFVACFAVSGVYIRNVFALNLAVESEGIPRQLFLNALLAGAFAQLIVTPIAAVIADRVTVHRAQIWWTILYLIIAPVPLLAAVSSGNATLIYVAVALSFVGHAAYYSTLSGFLTTLFPTELRFTGISLGYQLSGSLVSAFVPLLAVTLVSAAGGSVVPVQFLYAALIAASLTAIVLAPRVSRRETTRYENSLCSNSVREPGKTSYVA</sequence>
<dbReference type="InterPro" id="IPR020846">
    <property type="entry name" value="MFS_dom"/>
</dbReference>
<feature type="transmembrane region" description="Helical" evidence="7">
    <location>
        <begin position="57"/>
        <end position="80"/>
    </location>
</feature>
<feature type="transmembrane region" description="Helical" evidence="7">
    <location>
        <begin position="21"/>
        <end position="45"/>
    </location>
</feature>
<reference evidence="9 10" key="1">
    <citation type="submission" date="2020-06" db="EMBL/GenBank/DDBJ databases">
        <title>Taxonomy, biology and ecology of Rhodococcus bacteria occurring in California pistachio and other woody hosts as revealed by genome sequence analyses.</title>
        <authorList>
            <person name="Gai Y."/>
            <person name="Riely B."/>
        </authorList>
    </citation>
    <scope>NUCLEOTIDE SEQUENCE [LARGE SCALE GENOMIC DNA]</scope>
    <source>
        <strain evidence="9 10">BP-284</strain>
    </source>
</reference>
<evidence type="ECO:0000256" key="5">
    <source>
        <dbReference type="ARBA" id="ARBA00022989"/>
    </source>
</evidence>
<dbReference type="SUPFAM" id="SSF103473">
    <property type="entry name" value="MFS general substrate transporter"/>
    <property type="match status" value="1"/>
</dbReference>
<dbReference type="EMBL" id="JABUKG010000004">
    <property type="protein sequence ID" value="MBY6320288.1"/>
    <property type="molecule type" value="Genomic_DNA"/>
</dbReference>
<dbReference type="Pfam" id="PF07690">
    <property type="entry name" value="MFS_1"/>
    <property type="match status" value="1"/>
</dbReference>
<organism evidence="9 10">
    <name type="scientific">Rhodococcoides kroppenstedtii</name>
    <dbReference type="NCBI Taxonomy" id="293050"/>
    <lineage>
        <taxon>Bacteria</taxon>
        <taxon>Bacillati</taxon>
        <taxon>Actinomycetota</taxon>
        <taxon>Actinomycetes</taxon>
        <taxon>Mycobacteriales</taxon>
        <taxon>Nocardiaceae</taxon>
        <taxon>Rhodococcoides</taxon>
    </lineage>
</organism>
<evidence type="ECO:0000313" key="10">
    <source>
        <dbReference type="Proteomes" id="UP001520140"/>
    </source>
</evidence>
<dbReference type="Gene3D" id="1.20.1250.20">
    <property type="entry name" value="MFS general substrate transporter like domains"/>
    <property type="match status" value="1"/>
</dbReference>
<evidence type="ECO:0000259" key="8">
    <source>
        <dbReference type="PROSITE" id="PS50850"/>
    </source>
</evidence>
<proteinExistence type="predicted"/>
<feature type="domain" description="Major facilitator superfamily (MFS) profile" evidence="8">
    <location>
        <begin position="19"/>
        <end position="428"/>
    </location>
</feature>
<dbReference type="RefSeq" id="WP_068100188.1">
    <property type="nucleotide sequence ID" value="NZ_JABUKE010000003.1"/>
</dbReference>
<evidence type="ECO:0000256" key="1">
    <source>
        <dbReference type="ARBA" id="ARBA00004651"/>
    </source>
</evidence>
<evidence type="ECO:0000256" key="6">
    <source>
        <dbReference type="ARBA" id="ARBA00023136"/>
    </source>
</evidence>
<dbReference type="PANTHER" id="PTHR43045:SF1">
    <property type="entry name" value="SHIKIMATE TRANSPORTER"/>
    <property type="match status" value="1"/>
</dbReference>
<gene>
    <name evidence="9" type="ORF">HQ605_05610</name>
</gene>
<dbReference type="InterPro" id="IPR011701">
    <property type="entry name" value="MFS"/>
</dbReference>
<keyword evidence="2" id="KW-0813">Transport</keyword>
<evidence type="ECO:0000256" key="4">
    <source>
        <dbReference type="ARBA" id="ARBA00022692"/>
    </source>
</evidence>
<feature type="transmembrane region" description="Helical" evidence="7">
    <location>
        <begin position="92"/>
        <end position="110"/>
    </location>
</feature>
<feature type="transmembrane region" description="Helical" evidence="7">
    <location>
        <begin position="241"/>
        <end position="260"/>
    </location>
</feature>
<keyword evidence="6 7" id="KW-0472">Membrane</keyword>
<feature type="transmembrane region" description="Helical" evidence="7">
    <location>
        <begin position="337"/>
        <end position="363"/>
    </location>
</feature>
<feature type="transmembrane region" description="Helical" evidence="7">
    <location>
        <begin position="156"/>
        <end position="180"/>
    </location>
</feature>
<keyword evidence="4 7" id="KW-0812">Transmembrane</keyword>
<comment type="caution">
    <text evidence="9">The sequence shown here is derived from an EMBL/GenBank/DDBJ whole genome shotgun (WGS) entry which is preliminary data.</text>
</comment>
<keyword evidence="10" id="KW-1185">Reference proteome</keyword>
<name>A0ABS7NRR0_9NOCA</name>
<comment type="subcellular location">
    <subcellularLocation>
        <location evidence="1">Cell membrane</location>
        <topology evidence="1">Multi-pass membrane protein</topology>
    </subcellularLocation>
</comment>